<dbReference type="EMBL" id="BPLR01012758">
    <property type="protein sequence ID" value="GIY56330.1"/>
    <property type="molecule type" value="Genomic_DNA"/>
</dbReference>
<dbReference type="AlphaFoldDB" id="A0AAV4UF32"/>
<reference evidence="2 3" key="1">
    <citation type="submission" date="2021-06" db="EMBL/GenBank/DDBJ databases">
        <title>Caerostris extrusa draft genome.</title>
        <authorList>
            <person name="Kono N."/>
            <person name="Arakawa K."/>
        </authorList>
    </citation>
    <scope>NUCLEOTIDE SEQUENCE [LARGE SCALE GENOMIC DNA]</scope>
</reference>
<evidence type="ECO:0000313" key="3">
    <source>
        <dbReference type="Proteomes" id="UP001054945"/>
    </source>
</evidence>
<keyword evidence="3" id="KW-1185">Reference proteome</keyword>
<name>A0AAV4UF32_CAEEX</name>
<protein>
    <submittedName>
        <fullName evidence="2">Uncharacterized protein</fullName>
    </submittedName>
</protein>
<dbReference type="Proteomes" id="UP001054945">
    <property type="component" value="Unassembled WGS sequence"/>
</dbReference>
<organism evidence="2 3">
    <name type="scientific">Caerostris extrusa</name>
    <name type="common">Bark spider</name>
    <name type="synonym">Caerostris bankana</name>
    <dbReference type="NCBI Taxonomy" id="172846"/>
    <lineage>
        <taxon>Eukaryota</taxon>
        <taxon>Metazoa</taxon>
        <taxon>Ecdysozoa</taxon>
        <taxon>Arthropoda</taxon>
        <taxon>Chelicerata</taxon>
        <taxon>Arachnida</taxon>
        <taxon>Araneae</taxon>
        <taxon>Araneomorphae</taxon>
        <taxon>Entelegynae</taxon>
        <taxon>Araneoidea</taxon>
        <taxon>Araneidae</taxon>
        <taxon>Caerostris</taxon>
    </lineage>
</organism>
<evidence type="ECO:0000313" key="2">
    <source>
        <dbReference type="EMBL" id="GIY56330.1"/>
    </source>
</evidence>
<proteinExistence type="predicted"/>
<accession>A0AAV4UF32</accession>
<sequence>MSEMKVLNPGFAGNRHKGEQYRKNSSPARSPPAWKVAWCFDPAAIALRLRDVVDVRNLLSNCRSRSHDKDVRGSVKLFYYNRGCDQLHVVMYSASSRQCHSVFAVGHES</sequence>
<evidence type="ECO:0000256" key="1">
    <source>
        <dbReference type="SAM" id="MobiDB-lite"/>
    </source>
</evidence>
<comment type="caution">
    <text evidence="2">The sequence shown here is derived from an EMBL/GenBank/DDBJ whole genome shotgun (WGS) entry which is preliminary data.</text>
</comment>
<gene>
    <name evidence="2" type="ORF">CEXT_527741</name>
</gene>
<feature type="region of interest" description="Disordered" evidence="1">
    <location>
        <begin position="1"/>
        <end position="31"/>
    </location>
</feature>